<dbReference type="CDD" id="cd09272">
    <property type="entry name" value="RNase_HI_RT_Ty1"/>
    <property type="match status" value="1"/>
</dbReference>
<feature type="compositionally biased region" description="Acidic residues" evidence="1">
    <location>
        <begin position="151"/>
        <end position="160"/>
    </location>
</feature>
<feature type="compositionally biased region" description="Basic and acidic residues" evidence="1">
    <location>
        <begin position="139"/>
        <end position="150"/>
    </location>
</feature>
<dbReference type="Pfam" id="PF25597">
    <property type="entry name" value="SH3_retrovirus"/>
    <property type="match status" value="1"/>
</dbReference>
<dbReference type="PANTHER" id="PTHR11439:SF483">
    <property type="entry name" value="PEPTIDE SYNTHASE GLIP-LIKE, PUTATIVE (AFU_ORTHOLOGUE AFUA_3G12920)-RELATED"/>
    <property type="match status" value="1"/>
</dbReference>
<dbReference type="PANTHER" id="PTHR11439">
    <property type="entry name" value="GAG-POL-RELATED RETROTRANSPOSON"/>
    <property type="match status" value="1"/>
</dbReference>
<organism evidence="4 5">
    <name type="scientific">Lasius niger</name>
    <name type="common">Black garden ant</name>
    <dbReference type="NCBI Taxonomy" id="67767"/>
    <lineage>
        <taxon>Eukaryota</taxon>
        <taxon>Metazoa</taxon>
        <taxon>Ecdysozoa</taxon>
        <taxon>Arthropoda</taxon>
        <taxon>Hexapoda</taxon>
        <taxon>Insecta</taxon>
        <taxon>Pterygota</taxon>
        <taxon>Neoptera</taxon>
        <taxon>Endopterygota</taxon>
        <taxon>Hymenoptera</taxon>
        <taxon>Apocrita</taxon>
        <taxon>Aculeata</taxon>
        <taxon>Formicoidea</taxon>
        <taxon>Formicidae</taxon>
        <taxon>Formicinae</taxon>
        <taxon>Lasius</taxon>
        <taxon>Lasius</taxon>
    </lineage>
</organism>
<gene>
    <name evidence="4" type="ORF">RF55_16095</name>
</gene>
<comment type="caution">
    <text evidence="4">The sequence shown here is derived from an EMBL/GenBank/DDBJ whole genome shotgun (WGS) entry which is preliminary data.</text>
</comment>
<feature type="domain" description="Reverse transcriptase Ty1/copia-type" evidence="2">
    <location>
        <begin position="242"/>
        <end position="483"/>
    </location>
</feature>
<reference evidence="4 5" key="1">
    <citation type="submission" date="2015-04" db="EMBL/GenBank/DDBJ databases">
        <title>Lasius niger genome sequencing.</title>
        <authorList>
            <person name="Konorov E.A."/>
            <person name="Nikitin M.A."/>
            <person name="Kirill M.V."/>
            <person name="Chang P."/>
        </authorList>
    </citation>
    <scope>NUCLEOTIDE SEQUENCE [LARGE SCALE GENOMIC DNA]</scope>
    <source>
        <tissue evidence="4">Whole</tissue>
    </source>
</reference>
<dbReference type="SUPFAM" id="SSF56672">
    <property type="entry name" value="DNA/RNA polymerases"/>
    <property type="match status" value="1"/>
</dbReference>
<dbReference type="InterPro" id="IPR013103">
    <property type="entry name" value="RVT_2"/>
</dbReference>
<feature type="compositionally biased region" description="Basic and acidic residues" evidence="1">
    <location>
        <begin position="161"/>
        <end position="173"/>
    </location>
</feature>
<feature type="region of interest" description="Disordered" evidence="1">
    <location>
        <begin position="72"/>
        <end position="193"/>
    </location>
</feature>
<dbReference type="OrthoDB" id="8188638at2759"/>
<name>A0A0J7K4Z1_LASNI</name>
<dbReference type="STRING" id="67767.A0A0J7K4Z1"/>
<dbReference type="PaxDb" id="67767-A0A0J7K4Z1"/>
<dbReference type="Pfam" id="PF07727">
    <property type="entry name" value="RVT_2"/>
    <property type="match status" value="1"/>
</dbReference>
<dbReference type="EMBL" id="LBMM01013970">
    <property type="protein sequence ID" value="KMQ85397.1"/>
    <property type="molecule type" value="Genomic_DNA"/>
</dbReference>
<evidence type="ECO:0000259" key="2">
    <source>
        <dbReference type="Pfam" id="PF07727"/>
    </source>
</evidence>
<evidence type="ECO:0000313" key="5">
    <source>
        <dbReference type="Proteomes" id="UP000036403"/>
    </source>
</evidence>
<dbReference type="Proteomes" id="UP000036403">
    <property type="component" value="Unassembled WGS sequence"/>
</dbReference>
<evidence type="ECO:0000259" key="3">
    <source>
        <dbReference type="Pfam" id="PF25597"/>
    </source>
</evidence>
<protein>
    <submittedName>
        <fullName evidence="4">Retrovirus-related pol polyprotein from transposon tnt 1-94</fullName>
    </submittedName>
</protein>
<feature type="compositionally biased region" description="Acidic residues" evidence="1">
    <location>
        <begin position="118"/>
        <end position="132"/>
    </location>
</feature>
<dbReference type="InterPro" id="IPR043502">
    <property type="entry name" value="DNA/RNA_pol_sf"/>
</dbReference>
<evidence type="ECO:0000256" key="1">
    <source>
        <dbReference type="SAM" id="MobiDB-lite"/>
    </source>
</evidence>
<sequence length="658" mass="75616">MWTGLKPNFSHLRVFGCKAFAHIPKVSRQKWDPKAKELIFVGYCPETKGYRLLNPETYKITRSRDVTFFEEFENPEQKENDEVDDEENETSVVGTVTYLQPPDDETDDEIDSRADNETDHEEDEEVTEEDTSDTSYKIPTRDFDSEYAPEREEDSEEDSSDNERLEPADDTEPRSPAPENAPAMPRRSTRVPKPIKMNDFITYLSLGRSATDPETAEEALERPDRELWAKAIEEEKKSLIENHTWTLTPLPEGKKVLDTKWVFKTKRNASGEVERYKARLVARGCKQTHGIDYIETYSPVIRYTSIRFLCALAVKYDLRMHQMDVVTAYLHGDLDEEIYARPPKELLDPGQQEKVWKLNKAIYGLKQSGRSWNRKLDRTLKELQLNPSKADPCIYFRRQKGKILLGVYVDDIILLANDDQLLRDTKRKLAEKFKMKDLGEVRNLLGLRVTRDKQQGKIWLDQQAYIEEILKRFNMKGCKLVLTSADPNQKLSKEQNSTTNTEAIEIKGSVPYKEAVGCFIHASQGTRPDISYAVNMVSRFSNNPEKAYWVAVKRICRYLKGTSKLKLEFSKEGNSTIHDYGDADWANESIDRRSITGSLFKLQGGPISWQSKKQSTVALSTTEAEYMALSATCQEALWLRTLARELDPEATKSGTVIY</sequence>
<dbReference type="AlphaFoldDB" id="A0A0J7K4Z1"/>
<keyword evidence="5" id="KW-1185">Reference proteome</keyword>
<dbReference type="InterPro" id="IPR057670">
    <property type="entry name" value="SH3_retrovirus"/>
</dbReference>
<proteinExistence type="predicted"/>
<dbReference type="GO" id="GO:0071897">
    <property type="term" value="P:DNA biosynthetic process"/>
    <property type="evidence" value="ECO:0007669"/>
    <property type="project" value="UniProtKB-ARBA"/>
</dbReference>
<accession>A0A0J7K4Z1</accession>
<feature type="domain" description="Retroviral polymerase SH3-like" evidence="3">
    <location>
        <begin position="17"/>
        <end position="80"/>
    </location>
</feature>
<evidence type="ECO:0000313" key="4">
    <source>
        <dbReference type="EMBL" id="KMQ85397.1"/>
    </source>
</evidence>